<dbReference type="Gene3D" id="1.10.287.70">
    <property type="match status" value="1"/>
</dbReference>
<evidence type="ECO:0000256" key="10">
    <source>
        <dbReference type="ARBA" id="ARBA00023286"/>
    </source>
</evidence>
<dbReference type="InterPro" id="IPR052192">
    <property type="entry name" value="Insect_Ionotropic_Sensory_Rcpt"/>
</dbReference>
<dbReference type="Gene3D" id="3.40.190.10">
    <property type="entry name" value="Periplasmic binding protein-like II"/>
    <property type="match status" value="1"/>
</dbReference>
<keyword evidence="10" id="KW-1071">Ligand-gated ion channel</keyword>
<dbReference type="RefSeq" id="XP_027194309.1">
    <property type="nucleotide sequence ID" value="XM_027338508.1"/>
</dbReference>
<dbReference type="GO" id="GO:0005886">
    <property type="term" value="C:plasma membrane"/>
    <property type="evidence" value="ECO:0007669"/>
    <property type="project" value="UniProtKB-SubCell"/>
</dbReference>
<keyword evidence="7 12" id="KW-0472">Membrane</keyword>
<keyword evidence="6" id="KW-0406">Ion transport</keyword>
<proteinExistence type="predicted"/>
<evidence type="ECO:0000256" key="9">
    <source>
        <dbReference type="ARBA" id="ARBA00023180"/>
    </source>
</evidence>
<reference evidence="15" key="1">
    <citation type="submission" date="2025-08" db="UniProtKB">
        <authorList>
            <consortium name="RefSeq"/>
        </authorList>
    </citation>
    <scope>IDENTIFICATION</scope>
    <source>
        <strain evidence="15">Airmid</strain>
    </source>
</reference>
<protein>
    <submittedName>
        <fullName evidence="15">Glutamate receptor-like</fullName>
    </submittedName>
</protein>
<keyword evidence="4 12" id="KW-0812">Transmembrane</keyword>
<evidence type="ECO:0000256" key="4">
    <source>
        <dbReference type="ARBA" id="ARBA00022692"/>
    </source>
</evidence>
<accession>A0A6P6XQZ6</accession>
<feature type="transmembrane region" description="Helical" evidence="12">
    <location>
        <begin position="136"/>
        <end position="159"/>
    </location>
</feature>
<dbReference type="SMART" id="SM00918">
    <property type="entry name" value="Lig_chan-Glu_bd"/>
    <property type="match status" value="1"/>
</dbReference>
<dbReference type="PANTHER" id="PTHR42643:SF24">
    <property type="entry name" value="IONOTROPIC RECEPTOR 60A"/>
    <property type="match status" value="1"/>
</dbReference>
<evidence type="ECO:0000313" key="14">
    <source>
        <dbReference type="Proteomes" id="UP000515146"/>
    </source>
</evidence>
<keyword evidence="8" id="KW-0675">Receptor</keyword>
<dbReference type="InParanoid" id="A0A6P6XQZ6"/>
<evidence type="ECO:0000256" key="11">
    <source>
        <dbReference type="ARBA" id="ARBA00023303"/>
    </source>
</evidence>
<feature type="domain" description="Ionotropic glutamate receptor L-glutamate and glycine-binding" evidence="13">
    <location>
        <begin position="26"/>
        <end position="81"/>
    </location>
</feature>
<keyword evidence="2" id="KW-0813">Transport</keyword>
<dbReference type="Pfam" id="PF10613">
    <property type="entry name" value="Lig_chan-Glu_bd"/>
    <property type="match status" value="1"/>
</dbReference>
<dbReference type="OMA" id="WICIAIS"/>
<sequence length="465" mass="54147">MASSSSSSLLNLQNQTLRIGINNDPPYTIMDNNRLAGIDLTMIKLISMQFNFTINLVDCDGIFGSKLTNKTWTGMIGKLINNEIDIGIGGIMMTYERFNSLNFLYPYTSDQLTFATIFPKTGINFNLLIQPFSTQVWLCLLLSLILFIIFQELKIYFGYDDDDDDSLIIMTNRTGKKINYHRANIVWVAISLLLSQPYQQLKHMKNLEKFCIIIWIMTSIVIHILYGVSLFATLTIPTRIAIDSVEKLMKNCQQNKIIVIAQQHTSIEEIFLETFPTLYDCMEYSDDDEQALNRLIIQMNHEPNSIQYAVISYRKTIEYHQNVIGRFYIPPDNQESSILMTWISFPVRNDFQYIKYFDKIILSYRSAGLIKHWLDQKQTNARMVIKQINHDDDHHQNDNHGDGDYSIDIIRTSSVHLQILFKMYLAFTTISIMMCIVEILKFKNFFHIFTIFIIMLPSIIRDLQL</sequence>
<gene>
    <name evidence="15" type="primary">LOC113789023</name>
</gene>
<keyword evidence="9" id="KW-0325">Glycoprotein</keyword>
<dbReference type="KEGG" id="dpte:113789023"/>
<organism evidence="14 15">
    <name type="scientific">Dermatophagoides pteronyssinus</name>
    <name type="common">European house dust mite</name>
    <dbReference type="NCBI Taxonomy" id="6956"/>
    <lineage>
        <taxon>Eukaryota</taxon>
        <taxon>Metazoa</taxon>
        <taxon>Ecdysozoa</taxon>
        <taxon>Arthropoda</taxon>
        <taxon>Chelicerata</taxon>
        <taxon>Arachnida</taxon>
        <taxon>Acari</taxon>
        <taxon>Acariformes</taxon>
        <taxon>Sarcoptiformes</taxon>
        <taxon>Astigmata</taxon>
        <taxon>Psoroptidia</taxon>
        <taxon>Analgoidea</taxon>
        <taxon>Pyroglyphidae</taxon>
        <taxon>Dermatophagoidinae</taxon>
        <taxon>Dermatophagoides</taxon>
    </lineage>
</organism>
<evidence type="ECO:0000313" key="15">
    <source>
        <dbReference type="RefSeq" id="XP_027194309.1"/>
    </source>
</evidence>
<dbReference type="SUPFAM" id="SSF53850">
    <property type="entry name" value="Periplasmic binding protein-like II"/>
    <property type="match status" value="1"/>
</dbReference>
<evidence type="ECO:0000256" key="1">
    <source>
        <dbReference type="ARBA" id="ARBA00004651"/>
    </source>
</evidence>
<evidence type="ECO:0000256" key="5">
    <source>
        <dbReference type="ARBA" id="ARBA00022989"/>
    </source>
</evidence>
<feature type="transmembrane region" description="Helical" evidence="12">
    <location>
        <begin position="419"/>
        <end position="437"/>
    </location>
</feature>
<dbReference type="Proteomes" id="UP000515146">
    <property type="component" value="Unplaced"/>
</dbReference>
<evidence type="ECO:0000256" key="8">
    <source>
        <dbReference type="ARBA" id="ARBA00023170"/>
    </source>
</evidence>
<evidence type="ECO:0000256" key="6">
    <source>
        <dbReference type="ARBA" id="ARBA00023065"/>
    </source>
</evidence>
<evidence type="ECO:0000259" key="13">
    <source>
        <dbReference type="SMART" id="SM00918"/>
    </source>
</evidence>
<evidence type="ECO:0000256" key="2">
    <source>
        <dbReference type="ARBA" id="ARBA00022448"/>
    </source>
</evidence>
<dbReference type="GO" id="GO:0015276">
    <property type="term" value="F:ligand-gated monoatomic ion channel activity"/>
    <property type="evidence" value="ECO:0007669"/>
    <property type="project" value="InterPro"/>
</dbReference>
<dbReference type="OrthoDB" id="6424265at2759"/>
<name>A0A6P6XQZ6_DERPT</name>
<feature type="transmembrane region" description="Helical" evidence="12">
    <location>
        <begin position="444"/>
        <end position="460"/>
    </location>
</feature>
<keyword evidence="11" id="KW-0407">Ion channel</keyword>
<evidence type="ECO:0000256" key="3">
    <source>
        <dbReference type="ARBA" id="ARBA00022475"/>
    </source>
</evidence>
<evidence type="ECO:0000256" key="12">
    <source>
        <dbReference type="SAM" id="Phobius"/>
    </source>
</evidence>
<keyword evidence="3" id="KW-1003">Cell membrane</keyword>
<evidence type="ECO:0000256" key="7">
    <source>
        <dbReference type="ARBA" id="ARBA00023136"/>
    </source>
</evidence>
<dbReference type="PANTHER" id="PTHR42643">
    <property type="entry name" value="IONOTROPIC RECEPTOR 20A-RELATED"/>
    <property type="match status" value="1"/>
</dbReference>
<keyword evidence="5 12" id="KW-1133">Transmembrane helix</keyword>
<keyword evidence="14" id="KW-1185">Reference proteome</keyword>
<dbReference type="AlphaFoldDB" id="A0A6P6XQZ6"/>
<dbReference type="FunCoup" id="A0A6P6XQZ6">
    <property type="interactions" value="51"/>
</dbReference>
<dbReference type="InterPro" id="IPR019594">
    <property type="entry name" value="Glu/Gly-bd"/>
</dbReference>
<comment type="subcellular location">
    <subcellularLocation>
        <location evidence="1">Cell membrane</location>
        <topology evidence="1">Multi-pass membrane protein</topology>
    </subcellularLocation>
</comment>
<feature type="transmembrane region" description="Helical" evidence="12">
    <location>
        <begin position="210"/>
        <end position="234"/>
    </location>
</feature>